<keyword evidence="2" id="KW-1185">Reference proteome</keyword>
<sequence>MTRNKGQQFSIAISLYHYSDPHYLRSPDHYRSSVKPCSTHNTLSLLSVHALPPSLSLPRVSSTGASAELR</sequence>
<name>A0A5B7D0B3_PORTR</name>
<proteinExistence type="predicted"/>
<protein>
    <submittedName>
        <fullName evidence="1">Uncharacterized protein</fullName>
    </submittedName>
</protein>
<dbReference type="EMBL" id="VSRR010000316">
    <property type="protein sequence ID" value="MPC13926.1"/>
    <property type="molecule type" value="Genomic_DNA"/>
</dbReference>
<reference evidence="1 2" key="1">
    <citation type="submission" date="2019-05" db="EMBL/GenBank/DDBJ databases">
        <title>Another draft genome of Portunus trituberculatus and its Hox gene families provides insights of decapod evolution.</title>
        <authorList>
            <person name="Jeong J.-H."/>
            <person name="Song I."/>
            <person name="Kim S."/>
            <person name="Choi T."/>
            <person name="Kim D."/>
            <person name="Ryu S."/>
            <person name="Kim W."/>
        </authorList>
    </citation>
    <scope>NUCLEOTIDE SEQUENCE [LARGE SCALE GENOMIC DNA]</scope>
    <source>
        <tissue evidence="1">Muscle</tissue>
    </source>
</reference>
<evidence type="ECO:0000313" key="2">
    <source>
        <dbReference type="Proteomes" id="UP000324222"/>
    </source>
</evidence>
<organism evidence="1 2">
    <name type="scientific">Portunus trituberculatus</name>
    <name type="common">Swimming crab</name>
    <name type="synonym">Neptunus trituberculatus</name>
    <dbReference type="NCBI Taxonomy" id="210409"/>
    <lineage>
        <taxon>Eukaryota</taxon>
        <taxon>Metazoa</taxon>
        <taxon>Ecdysozoa</taxon>
        <taxon>Arthropoda</taxon>
        <taxon>Crustacea</taxon>
        <taxon>Multicrustacea</taxon>
        <taxon>Malacostraca</taxon>
        <taxon>Eumalacostraca</taxon>
        <taxon>Eucarida</taxon>
        <taxon>Decapoda</taxon>
        <taxon>Pleocyemata</taxon>
        <taxon>Brachyura</taxon>
        <taxon>Eubrachyura</taxon>
        <taxon>Portunoidea</taxon>
        <taxon>Portunidae</taxon>
        <taxon>Portuninae</taxon>
        <taxon>Portunus</taxon>
    </lineage>
</organism>
<evidence type="ECO:0000313" key="1">
    <source>
        <dbReference type="EMBL" id="MPC13926.1"/>
    </source>
</evidence>
<dbReference type="AlphaFoldDB" id="A0A5B7D0B3"/>
<gene>
    <name evidence="1" type="ORF">E2C01_006675</name>
</gene>
<dbReference type="Proteomes" id="UP000324222">
    <property type="component" value="Unassembled WGS sequence"/>
</dbReference>
<comment type="caution">
    <text evidence="1">The sequence shown here is derived from an EMBL/GenBank/DDBJ whole genome shotgun (WGS) entry which is preliminary data.</text>
</comment>
<accession>A0A5B7D0B3</accession>